<dbReference type="EMBL" id="QTSX02002143">
    <property type="protein sequence ID" value="KAJ9078604.1"/>
    <property type="molecule type" value="Genomic_DNA"/>
</dbReference>
<comment type="caution">
    <text evidence="1">The sequence shown here is derived from an EMBL/GenBank/DDBJ whole genome shotgun (WGS) entry which is preliminary data.</text>
</comment>
<accession>A0ACC2TVF1</accession>
<evidence type="ECO:0000313" key="2">
    <source>
        <dbReference type="Proteomes" id="UP001165960"/>
    </source>
</evidence>
<protein>
    <submittedName>
        <fullName evidence="1">Uncharacterized protein</fullName>
    </submittedName>
</protein>
<proteinExistence type="predicted"/>
<keyword evidence="2" id="KW-1185">Reference proteome</keyword>
<sequence length="91" mass="10072">MNLKAIYLAITLASGAALNKPSPASFKQQDVSRPKPHPIHTKAPSLDSPKFLRKSPHSDKDNRKLYPKPGRAPRRCPLWEGCIGYGSHEKA</sequence>
<name>A0ACC2TVF1_9FUNG</name>
<evidence type="ECO:0000313" key="1">
    <source>
        <dbReference type="EMBL" id="KAJ9078604.1"/>
    </source>
</evidence>
<dbReference type="Proteomes" id="UP001165960">
    <property type="component" value="Unassembled WGS sequence"/>
</dbReference>
<gene>
    <name evidence="1" type="ORF">DSO57_1005169</name>
</gene>
<organism evidence="1 2">
    <name type="scientific">Entomophthora muscae</name>
    <dbReference type="NCBI Taxonomy" id="34485"/>
    <lineage>
        <taxon>Eukaryota</taxon>
        <taxon>Fungi</taxon>
        <taxon>Fungi incertae sedis</taxon>
        <taxon>Zoopagomycota</taxon>
        <taxon>Entomophthoromycotina</taxon>
        <taxon>Entomophthoromycetes</taxon>
        <taxon>Entomophthorales</taxon>
        <taxon>Entomophthoraceae</taxon>
        <taxon>Entomophthora</taxon>
    </lineage>
</organism>
<reference evidence="1" key="1">
    <citation type="submission" date="2022-04" db="EMBL/GenBank/DDBJ databases">
        <title>Genome of the entomopathogenic fungus Entomophthora muscae.</title>
        <authorList>
            <person name="Elya C."/>
            <person name="Lovett B.R."/>
            <person name="Lee E."/>
            <person name="Macias A.M."/>
            <person name="Hajek A.E."/>
            <person name="De Bivort B.L."/>
            <person name="Kasson M.T."/>
            <person name="De Fine Licht H.H."/>
            <person name="Stajich J.E."/>
        </authorList>
    </citation>
    <scope>NUCLEOTIDE SEQUENCE</scope>
    <source>
        <strain evidence="1">Berkeley</strain>
    </source>
</reference>